<evidence type="ECO:0000313" key="1">
    <source>
        <dbReference type="EMBL" id="MCV3217245.1"/>
    </source>
</evidence>
<keyword evidence="2" id="KW-1185">Reference proteome</keyword>
<dbReference type="EMBL" id="JAOWRF010000391">
    <property type="protein sequence ID" value="MCV3217245.1"/>
    <property type="molecule type" value="Genomic_DNA"/>
</dbReference>
<protein>
    <recommendedName>
        <fullName evidence="3">Transposase</fullName>
    </recommendedName>
</protein>
<dbReference type="Proteomes" id="UP001526143">
    <property type="component" value="Unassembled WGS sequence"/>
</dbReference>
<name>A0ABT3B8F6_9CYAN</name>
<evidence type="ECO:0000313" key="2">
    <source>
        <dbReference type="Proteomes" id="UP001526143"/>
    </source>
</evidence>
<sequence length="51" mass="5504">MLIIAAKSALNHIVAATARSHPGLINNNAIAHLGKFQHGSSTKRNQELFKI</sequence>
<accession>A0ABT3B8F6</accession>
<proteinExistence type="predicted"/>
<dbReference type="RefSeq" id="WP_263748947.1">
    <property type="nucleotide sequence ID" value="NZ_JAOWRF010000391.1"/>
</dbReference>
<gene>
    <name evidence="1" type="ORF">OGM63_27675</name>
</gene>
<reference evidence="1 2" key="1">
    <citation type="submission" date="2022-10" db="EMBL/GenBank/DDBJ databases">
        <title>Identification of biosynthetic pathway for the production of the potent trypsin inhibitor radiosumin.</title>
        <authorList>
            <person name="Fewer D.P."/>
            <person name="Delbaje E."/>
            <person name="Ouyang X."/>
            <person name="Agostino P.D."/>
            <person name="Wahlsten M."/>
            <person name="Jokela J."/>
            <person name="Permi P."/>
            <person name="Haapaniemi E."/>
            <person name="Koistinen H."/>
        </authorList>
    </citation>
    <scope>NUCLEOTIDE SEQUENCE [LARGE SCALE GENOMIC DNA]</scope>
    <source>
        <strain evidence="1 2">NIES-515</strain>
    </source>
</reference>
<evidence type="ECO:0008006" key="3">
    <source>
        <dbReference type="Google" id="ProtNLM"/>
    </source>
</evidence>
<organism evidence="1 2">
    <name type="scientific">Plectonema radiosum NIES-515</name>
    <dbReference type="NCBI Taxonomy" id="2986073"/>
    <lineage>
        <taxon>Bacteria</taxon>
        <taxon>Bacillati</taxon>
        <taxon>Cyanobacteriota</taxon>
        <taxon>Cyanophyceae</taxon>
        <taxon>Oscillatoriophycideae</taxon>
        <taxon>Oscillatoriales</taxon>
        <taxon>Microcoleaceae</taxon>
        <taxon>Plectonema</taxon>
    </lineage>
</organism>
<comment type="caution">
    <text evidence="1">The sequence shown here is derived from an EMBL/GenBank/DDBJ whole genome shotgun (WGS) entry which is preliminary data.</text>
</comment>